<dbReference type="InterPro" id="IPR017498">
    <property type="entry name" value="PSI_PsaO"/>
</dbReference>
<keyword evidence="1" id="KW-0812">Transmembrane</keyword>
<dbReference type="PANTHER" id="PTHR36311:SF1">
    <property type="entry name" value="PHOTOSYSTEM I SUBUNIT O"/>
    <property type="match status" value="1"/>
</dbReference>
<dbReference type="EMBL" id="JANCYU010000044">
    <property type="protein sequence ID" value="KAK4526871.1"/>
    <property type="molecule type" value="Genomic_DNA"/>
</dbReference>
<comment type="caution">
    <text evidence="2">The sequence shown here is derived from an EMBL/GenBank/DDBJ whole genome shotgun (WGS) entry which is preliminary data.</text>
</comment>
<feature type="transmembrane region" description="Helical" evidence="1">
    <location>
        <begin position="67"/>
        <end position="85"/>
    </location>
</feature>
<protein>
    <recommendedName>
        <fullName evidence="4">Photosystem I subunit O</fullName>
    </recommendedName>
</protein>
<gene>
    <name evidence="2" type="ORF">GAYE_SCF28MG4789</name>
</gene>
<name>A0AAV9IHY7_9RHOD</name>
<feature type="transmembrane region" description="Helical" evidence="1">
    <location>
        <begin position="122"/>
        <end position="146"/>
    </location>
</feature>
<reference evidence="2 3" key="1">
    <citation type="submission" date="2022-07" db="EMBL/GenBank/DDBJ databases">
        <title>Genome-wide signatures of adaptation to extreme environments.</title>
        <authorList>
            <person name="Cho C.H."/>
            <person name="Yoon H.S."/>
        </authorList>
    </citation>
    <scope>NUCLEOTIDE SEQUENCE [LARGE SCALE GENOMIC DNA]</scope>
    <source>
        <strain evidence="2 3">108.79 E11</strain>
    </source>
</reference>
<evidence type="ECO:0000313" key="3">
    <source>
        <dbReference type="Proteomes" id="UP001300502"/>
    </source>
</evidence>
<keyword evidence="1" id="KW-0472">Membrane</keyword>
<evidence type="ECO:0008006" key="4">
    <source>
        <dbReference type="Google" id="ProtNLM"/>
    </source>
</evidence>
<dbReference type="Proteomes" id="UP001300502">
    <property type="component" value="Unassembled WGS sequence"/>
</dbReference>
<dbReference type="AlphaFoldDB" id="A0AAV9IHY7"/>
<organism evidence="2 3">
    <name type="scientific">Galdieria yellowstonensis</name>
    <dbReference type="NCBI Taxonomy" id="3028027"/>
    <lineage>
        <taxon>Eukaryota</taxon>
        <taxon>Rhodophyta</taxon>
        <taxon>Bangiophyceae</taxon>
        <taxon>Galdieriales</taxon>
        <taxon>Galdieriaceae</taxon>
        <taxon>Galdieria</taxon>
    </lineage>
</organism>
<proteinExistence type="predicted"/>
<evidence type="ECO:0000313" key="2">
    <source>
        <dbReference type="EMBL" id="KAK4526871.1"/>
    </source>
</evidence>
<evidence type="ECO:0000256" key="1">
    <source>
        <dbReference type="SAM" id="Phobius"/>
    </source>
</evidence>
<sequence>MQLLAFQSSTWSPCTRSFIQCPKSINILKNNYTCRTLYKRSQLAQNISLRQVPKAEFQISEDSPFDANPLVIVIALLGWTLPASIPSNIPLLRGTGLTQAFFTSIQSNLAQWPKGPALDDPFWLYMILWHVGLFIVLFFGTIGYGISQKRV</sequence>
<keyword evidence="3" id="KW-1185">Reference proteome</keyword>
<accession>A0AAV9IHY7</accession>
<keyword evidence="1" id="KW-1133">Transmembrane helix</keyword>
<dbReference type="PANTHER" id="PTHR36311">
    <property type="entry name" value="PHOTOSYSTEM I SUBUNIT O"/>
    <property type="match status" value="1"/>
</dbReference>
<dbReference type="Pfam" id="PF22832">
    <property type="entry name" value="PsaO_TMD"/>
    <property type="match status" value="1"/>
</dbReference>